<gene>
    <name evidence="3" type="ORF">PoB_004062000</name>
</gene>
<keyword evidence="1" id="KW-0040">ANK repeat</keyword>
<dbReference type="PROSITE" id="PS50297">
    <property type="entry name" value="ANK_REP_REGION"/>
    <property type="match status" value="5"/>
</dbReference>
<evidence type="ECO:0000259" key="2">
    <source>
        <dbReference type="PROSITE" id="PS50017"/>
    </source>
</evidence>
<dbReference type="CDD" id="cd01670">
    <property type="entry name" value="Death"/>
    <property type="match status" value="1"/>
</dbReference>
<dbReference type="InterPro" id="IPR036770">
    <property type="entry name" value="Ankyrin_rpt-contain_sf"/>
</dbReference>
<dbReference type="Gene3D" id="1.10.533.10">
    <property type="entry name" value="Death Domain, Fas"/>
    <property type="match status" value="1"/>
</dbReference>
<dbReference type="Pfam" id="PF00531">
    <property type="entry name" value="Death"/>
    <property type="match status" value="1"/>
</dbReference>
<accession>A0AAV4B4W1</accession>
<dbReference type="InterPro" id="IPR052457">
    <property type="entry name" value="Ankyrin-DD_containing_protein"/>
</dbReference>
<dbReference type="PRINTS" id="PR01415">
    <property type="entry name" value="ANKYRIN"/>
</dbReference>
<comment type="caution">
    <text evidence="3">The sequence shown here is derived from an EMBL/GenBank/DDBJ whole genome shotgun (WGS) entry which is preliminary data.</text>
</comment>
<dbReference type="InterPro" id="IPR002110">
    <property type="entry name" value="Ankyrin_rpt"/>
</dbReference>
<feature type="repeat" description="ANK" evidence="1">
    <location>
        <begin position="131"/>
        <end position="163"/>
    </location>
</feature>
<dbReference type="EMBL" id="BLXT01004526">
    <property type="protein sequence ID" value="GFO14115.1"/>
    <property type="molecule type" value="Genomic_DNA"/>
</dbReference>
<dbReference type="Pfam" id="PF00023">
    <property type="entry name" value="Ank"/>
    <property type="match status" value="1"/>
</dbReference>
<dbReference type="InterPro" id="IPR000488">
    <property type="entry name" value="Death_dom"/>
</dbReference>
<dbReference type="PROSITE" id="PS50088">
    <property type="entry name" value="ANK_REPEAT"/>
    <property type="match status" value="5"/>
</dbReference>
<dbReference type="Proteomes" id="UP000735302">
    <property type="component" value="Unassembled WGS sequence"/>
</dbReference>
<feature type="repeat" description="ANK" evidence="1">
    <location>
        <begin position="98"/>
        <end position="130"/>
    </location>
</feature>
<feature type="repeat" description="ANK" evidence="1">
    <location>
        <begin position="65"/>
        <end position="97"/>
    </location>
</feature>
<dbReference type="Pfam" id="PF13637">
    <property type="entry name" value="Ank_4"/>
    <property type="match status" value="1"/>
</dbReference>
<dbReference type="GO" id="GO:0007165">
    <property type="term" value="P:signal transduction"/>
    <property type="evidence" value="ECO:0007669"/>
    <property type="project" value="InterPro"/>
</dbReference>
<dbReference type="SMART" id="SM00248">
    <property type="entry name" value="ANK"/>
    <property type="match status" value="6"/>
</dbReference>
<reference evidence="3 4" key="1">
    <citation type="journal article" date="2021" name="Elife">
        <title>Chloroplast acquisition without the gene transfer in kleptoplastic sea slugs, Plakobranchus ocellatus.</title>
        <authorList>
            <person name="Maeda T."/>
            <person name="Takahashi S."/>
            <person name="Yoshida T."/>
            <person name="Shimamura S."/>
            <person name="Takaki Y."/>
            <person name="Nagai Y."/>
            <person name="Toyoda A."/>
            <person name="Suzuki Y."/>
            <person name="Arimoto A."/>
            <person name="Ishii H."/>
            <person name="Satoh N."/>
            <person name="Nishiyama T."/>
            <person name="Hasebe M."/>
            <person name="Maruyama T."/>
            <person name="Minagawa J."/>
            <person name="Obokata J."/>
            <person name="Shigenobu S."/>
        </authorList>
    </citation>
    <scope>NUCLEOTIDE SEQUENCE [LARGE SCALE GENOMIC DNA]</scope>
</reference>
<evidence type="ECO:0000313" key="4">
    <source>
        <dbReference type="Proteomes" id="UP000735302"/>
    </source>
</evidence>
<protein>
    <submittedName>
        <fullName evidence="3">Ankyrin repeat and death domain-containing protein 1a</fullName>
    </submittedName>
</protein>
<dbReference type="AlphaFoldDB" id="A0AAV4B4W1"/>
<sequence>MTSVHLAAKHGNIEVLKALLLQGVEVDDRDVEGKTAVHLAAEAGHKDAVDLLLDYTANPNSETVKEVTPLHLAAIEGHVEVCKSLVKYGCNVNAQNFQGNTALHLAANSNYKEVARVLVEAKCELDLPNTRLQTPLHVAVESGHLDVVQILLAGGASMEAREKTGKSALQLAARGNYVAVVDMLIKAERYYANTRDYHDKDVGYVDPDSYLRKAQHPHAAQMKEILWKLATKQLKPADWKKLAYHWHFTPEHVRAIEQEYTGTTSYKEHSYRLLNIWLHGVRKDENVIKLLFEALVAIEKKQLAESIRRKVNMTMSTHIDPEKPCSPAVCSVS</sequence>
<dbReference type="Gene3D" id="1.25.40.20">
    <property type="entry name" value="Ankyrin repeat-containing domain"/>
    <property type="match status" value="3"/>
</dbReference>
<dbReference type="PROSITE" id="PS50017">
    <property type="entry name" value="DEATH_DOMAIN"/>
    <property type="match status" value="1"/>
</dbReference>
<dbReference type="InterPro" id="IPR011029">
    <property type="entry name" value="DEATH-like_dom_sf"/>
</dbReference>
<dbReference type="PANTHER" id="PTHR24125:SF5">
    <property type="entry name" value="ANKYRIN REPEAT PROTEIN"/>
    <property type="match status" value="1"/>
</dbReference>
<dbReference type="SUPFAM" id="SSF48403">
    <property type="entry name" value="Ankyrin repeat"/>
    <property type="match status" value="1"/>
</dbReference>
<evidence type="ECO:0000313" key="3">
    <source>
        <dbReference type="EMBL" id="GFO14115.1"/>
    </source>
</evidence>
<dbReference type="Pfam" id="PF12796">
    <property type="entry name" value="Ank_2"/>
    <property type="match status" value="1"/>
</dbReference>
<name>A0AAV4B4W1_9GAST</name>
<keyword evidence="4" id="KW-1185">Reference proteome</keyword>
<evidence type="ECO:0000256" key="1">
    <source>
        <dbReference type="PROSITE-ProRule" id="PRU00023"/>
    </source>
</evidence>
<feature type="repeat" description="ANK" evidence="1">
    <location>
        <begin position="32"/>
        <end position="64"/>
    </location>
</feature>
<dbReference type="SUPFAM" id="SSF47986">
    <property type="entry name" value="DEATH domain"/>
    <property type="match status" value="1"/>
</dbReference>
<proteinExistence type="predicted"/>
<organism evidence="3 4">
    <name type="scientific">Plakobranchus ocellatus</name>
    <dbReference type="NCBI Taxonomy" id="259542"/>
    <lineage>
        <taxon>Eukaryota</taxon>
        <taxon>Metazoa</taxon>
        <taxon>Spiralia</taxon>
        <taxon>Lophotrochozoa</taxon>
        <taxon>Mollusca</taxon>
        <taxon>Gastropoda</taxon>
        <taxon>Heterobranchia</taxon>
        <taxon>Euthyneura</taxon>
        <taxon>Panpulmonata</taxon>
        <taxon>Sacoglossa</taxon>
        <taxon>Placobranchoidea</taxon>
        <taxon>Plakobranchidae</taxon>
        <taxon>Plakobranchus</taxon>
    </lineage>
</organism>
<feature type="domain" description="Death" evidence="2">
    <location>
        <begin position="237"/>
        <end position="311"/>
    </location>
</feature>
<dbReference type="PANTHER" id="PTHR24125">
    <property type="entry name" value="ANKYRIN REPEAT AND DEATH DOMAIN-CONTAINING PROTEIN"/>
    <property type="match status" value="1"/>
</dbReference>
<feature type="repeat" description="ANK" evidence="1">
    <location>
        <begin position="1"/>
        <end position="31"/>
    </location>
</feature>